<dbReference type="InterPro" id="IPR023485">
    <property type="entry name" value="Ptyr_pPase"/>
</dbReference>
<feature type="compositionally biased region" description="Basic and acidic residues" evidence="1">
    <location>
        <begin position="554"/>
        <end position="597"/>
    </location>
</feature>
<feature type="compositionally biased region" description="Polar residues" evidence="1">
    <location>
        <begin position="246"/>
        <end position="264"/>
    </location>
</feature>
<feature type="compositionally biased region" description="Low complexity" evidence="1">
    <location>
        <begin position="278"/>
        <end position="290"/>
    </location>
</feature>
<dbReference type="SMART" id="SM00226">
    <property type="entry name" value="LMWPc"/>
    <property type="match status" value="1"/>
</dbReference>
<feature type="compositionally biased region" description="Polar residues" evidence="1">
    <location>
        <begin position="210"/>
        <end position="233"/>
    </location>
</feature>
<dbReference type="PANTHER" id="PTHR11717:SF31">
    <property type="entry name" value="LOW MOLECULAR WEIGHT PROTEIN-TYROSINE-PHOSPHATASE ETP-RELATED"/>
    <property type="match status" value="1"/>
</dbReference>
<feature type="region of interest" description="Disordered" evidence="1">
    <location>
        <begin position="14"/>
        <end position="510"/>
    </location>
</feature>
<evidence type="ECO:0000313" key="3">
    <source>
        <dbReference type="EMBL" id="PAK86895.1"/>
    </source>
</evidence>
<dbReference type="RefSeq" id="WP_070660626.1">
    <property type="nucleotide sequence ID" value="NZ_NCWU01000001.1"/>
</dbReference>
<sequence length="915" mass="100898">MGIFNIQSLRDKYLSDSGVPAGQDNRESPSADTASGRRRAGGSSRSSLQDGVARLSARHDLPQRSARSTSRRSQDLPQEVRSLAAQKRKAREDESRSQGLHHTGPVTSSINIRAARDIAVAEAEERRAAERAAAEKQAAERRAQQAADARRRAASILSSATGAQRSVGGNRKNSQAAPQTQSSPMVRKTRSINIGEFHGKISKRKKKPDQQITKPTTNSAELDQTVLMDTNDVQAAAQRYAKQHKSQQQTPRVENTAARTNSPRPKTARIPITQRSTASRSQAPGAAAAQNKRPKSGTAPQRSAQARTASAKTTGAKKVRPKNSIAKNPAARNAALKNTVRTNLARQANEQMAQRQQSPSSAQQNQSQHTQQRAQAHQPQRRTHQQPRPAEVASRSSVQSKPVQSHLAQSDPGYSPAKIVAAAQARARQDAQTHKKPETPQQQTQQRSTATASTAATHNPWNSIPTPQKKSAAANPWNSIPATSKQTPEDIPTRQKQSEPSISEKLANKPEFAGFDMEKLLQPGYKPQTRKEAIAIRRAQEELNLNSGENQRSQTEDTQRQEDEAARRERERAEVHRQRLEARRRREEQAQRTRAEESNAGQQNEQTQSEREQREQNQAQLVRKLAQRDNARPTSNENTRTEPSRPAHQTLKVRDGVNNTLSTSAQDAQDTDTQGGTQPAAQSTGFRSAPAQASVHPTASVRPVKRAASHASPFKLAPGEVRSGVVRRRRLAPRLQGPMEAVFVCTGNVARSAAAEIIASQLSEEYGLTDDWIFTSAGTSALSGSRVYRHVGKQLDERGYDISGYRAKQLTEDMVERATLILVAEAEHADWIIREWPQYHHKVHLIKQVANLKQEIGSEAEPISYLYSHNQAPRSSDNIGDPYRQGKEAARIAVDEIENSLFEILPWLSQAQVQS</sequence>
<dbReference type="InterPro" id="IPR036196">
    <property type="entry name" value="Ptyr_pPase_sf"/>
</dbReference>
<name>A0AAE5NIK2_9MICC</name>
<feature type="region of interest" description="Disordered" evidence="1">
    <location>
        <begin position="665"/>
        <end position="697"/>
    </location>
</feature>
<evidence type="ECO:0000259" key="2">
    <source>
        <dbReference type="SMART" id="SM00226"/>
    </source>
</evidence>
<feature type="compositionally biased region" description="Polar residues" evidence="1">
    <location>
        <begin position="394"/>
        <end position="408"/>
    </location>
</feature>
<dbReference type="EMBL" id="NCWU01000001">
    <property type="protein sequence ID" value="PAK86895.1"/>
    <property type="molecule type" value="Genomic_DNA"/>
</dbReference>
<feature type="compositionally biased region" description="Polar residues" evidence="1">
    <location>
        <begin position="339"/>
        <end position="350"/>
    </location>
</feature>
<dbReference type="Pfam" id="PF01451">
    <property type="entry name" value="LMWPc"/>
    <property type="match status" value="1"/>
</dbReference>
<organism evidence="3 4">
    <name type="scientific">Rothia dentocariosa</name>
    <dbReference type="NCBI Taxonomy" id="2047"/>
    <lineage>
        <taxon>Bacteria</taxon>
        <taxon>Bacillati</taxon>
        <taxon>Actinomycetota</taxon>
        <taxon>Actinomycetes</taxon>
        <taxon>Micrococcales</taxon>
        <taxon>Micrococcaceae</taxon>
        <taxon>Rothia</taxon>
    </lineage>
</organism>
<dbReference type="Gene3D" id="3.40.50.2300">
    <property type="match status" value="1"/>
</dbReference>
<dbReference type="InterPro" id="IPR050438">
    <property type="entry name" value="LMW_PTPase"/>
</dbReference>
<dbReference type="SUPFAM" id="SSF52788">
    <property type="entry name" value="Phosphotyrosine protein phosphatases I"/>
    <property type="match status" value="1"/>
</dbReference>
<feature type="domain" description="Phosphotyrosine protein phosphatase I" evidence="2">
    <location>
        <begin position="739"/>
        <end position="907"/>
    </location>
</feature>
<feature type="compositionally biased region" description="Polar residues" evidence="1">
    <location>
        <begin position="543"/>
        <end position="553"/>
    </location>
</feature>
<comment type="caution">
    <text evidence="3">The sequence shown here is derived from an EMBL/GenBank/DDBJ whole genome shotgun (WGS) entry which is preliminary data.</text>
</comment>
<dbReference type="GO" id="GO:0004725">
    <property type="term" value="F:protein tyrosine phosphatase activity"/>
    <property type="evidence" value="ECO:0007669"/>
    <property type="project" value="TreeGrafter"/>
</dbReference>
<dbReference type="PANTHER" id="PTHR11717">
    <property type="entry name" value="LOW MOLECULAR WEIGHT PROTEIN TYROSINE PHOSPHATASE"/>
    <property type="match status" value="1"/>
</dbReference>
<reference evidence="3 4" key="1">
    <citation type="submission" date="2017-04" db="EMBL/GenBank/DDBJ databases">
        <title>Kefir bacterial isolates.</title>
        <authorList>
            <person name="Kim Y."/>
            <person name="Blasche S."/>
            <person name="Patil K.R."/>
        </authorList>
    </citation>
    <scope>NUCLEOTIDE SEQUENCE [LARGE SCALE GENOMIC DNA]</scope>
    <source>
        <strain evidence="3 4">OG2-1</strain>
    </source>
</reference>
<protein>
    <recommendedName>
        <fullName evidence="2">Phosphotyrosine protein phosphatase I domain-containing protein</fullName>
    </recommendedName>
</protein>
<dbReference type="AlphaFoldDB" id="A0AAE5NIK2"/>
<evidence type="ECO:0000313" key="4">
    <source>
        <dbReference type="Proteomes" id="UP000216195"/>
    </source>
</evidence>
<feature type="compositionally biased region" description="Polar residues" evidence="1">
    <location>
        <begin position="298"/>
        <end position="313"/>
    </location>
</feature>
<feature type="compositionally biased region" description="Polar residues" evidence="1">
    <location>
        <begin position="476"/>
        <end position="486"/>
    </location>
</feature>
<feature type="compositionally biased region" description="Polar residues" evidence="1">
    <location>
        <begin position="171"/>
        <end position="184"/>
    </location>
</feature>
<feature type="compositionally biased region" description="Basic and acidic residues" evidence="1">
    <location>
        <begin position="427"/>
        <end position="438"/>
    </location>
</feature>
<feature type="compositionally biased region" description="Basic and acidic residues" evidence="1">
    <location>
        <begin position="487"/>
        <end position="497"/>
    </location>
</feature>
<feature type="compositionally biased region" description="Polar residues" evidence="1">
    <location>
        <begin position="97"/>
        <end position="111"/>
    </location>
</feature>
<feature type="compositionally biased region" description="Polar residues" evidence="1">
    <location>
        <begin position="665"/>
        <end position="686"/>
    </location>
</feature>
<feature type="compositionally biased region" description="Low complexity" evidence="1">
    <location>
        <begin position="351"/>
        <end position="378"/>
    </location>
</feature>
<proteinExistence type="predicted"/>
<gene>
    <name evidence="3" type="ORF">B8W87_00770</name>
</gene>
<feature type="compositionally biased region" description="Basic and acidic residues" evidence="1">
    <location>
        <begin position="123"/>
        <end position="151"/>
    </location>
</feature>
<dbReference type="Proteomes" id="UP000216195">
    <property type="component" value="Unassembled WGS sequence"/>
</dbReference>
<feature type="compositionally biased region" description="Polar residues" evidence="1">
    <location>
        <begin position="459"/>
        <end position="469"/>
    </location>
</feature>
<evidence type="ECO:0000256" key="1">
    <source>
        <dbReference type="SAM" id="MobiDB-lite"/>
    </source>
</evidence>
<feature type="region of interest" description="Disordered" evidence="1">
    <location>
        <begin position="541"/>
        <end position="653"/>
    </location>
</feature>
<accession>A0AAE5NIK2</accession>
<feature type="compositionally biased region" description="Low complexity" evidence="1">
    <location>
        <begin position="441"/>
        <end position="457"/>
    </location>
</feature>